<name>A0A484ZXA0_9GAMM</name>
<sequence>MELIKQPPLGVKLCLATSLMWDVTLMRVMLTGNILIRQLPQWVRLPMPNSILRRYRNAQLLLLKETKDMRVVAHLLRTLQHGKKPHEITLALALFADYIENFWQTAAPQPRLKLRLFKQVIQRFAQSAVNV</sequence>
<evidence type="ECO:0000313" key="2">
    <source>
        <dbReference type="EMBL" id="VFS52571.1"/>
    </source>
</evidence>
<dbReference type="InterPro" id="IPR010657">
    <property type="entry name" value="ImpA_N"/>
</dbReference>
<evidence type="ECO:0000313" key="3">
    <source>
        <dbReference type="Proteomes" id="UP000373449"/>
    </source>
</evidence>
<proteinExistence type="predicted"/>
<dbReference type="Pfam" id="PF06812">
    <property type="entry name" value="ImpA_N"/>
    <property type="match status" value="1"/>
</dbReference>
<dbReference type="EMBL" id="CAADJA010000002">
    <property type="protein sequence ID" value="VFS52571.1"/>
    <property type="molecule type" value="Genomic_DNA"/>
</dbReference>
<protein>
    <submittedName>
        <fullName evidence="2">Uncharacterized protein conserved in bacteria</fullName>
    </submittedName>
</protein>
<accession>A0A484ZXA0</accession>
<dbReference type="Proteomes" id="UP000373449">
    <property type="component" value="Unassembled WGS sequence"/>
</dbReference>
<organism evidence="2 3">
    <name type="scientific">Budvicia aquatica</name>
    <dbReference type="NCBI Taxonomy" id="82979"/>
    <lineage>
        <taxon>Bacteria</taxon>
        <taxon>Pseudomonadati</taxon>
        <taxon>Pseudomonadota</taxon>
        <taxon>Gammaproteobacteria</taxon>
        <taxon>Enterobacterales</taxon>
        <taxon>Budviciaceae</taxon>
        <taxon>Budvicia</taxon>
    </lineage>
</organism>
<dbReference type="AlphaFoldDB" id="A0A484ZXA0"/>
<reference evidence="2 3" key="1">
    <citation type="submission" date="2019-03" db="EMBL/GenBank/DDBJ databases">
        <authorList>
            <consortium name="Pathogen Informatics"/>
        </authorList>
    </citation>
    <scope>NUCLEOTIDE SEQUENCE [LARGE SCALE GENOMIC DNA]</scope>
    <source>
        <strain evidence="2 3">NCTC12282</strain>
    </source>
</reference>
<feature type="domain" description="ImpA N-terminal" evidence="1">
    <location>
        <begin position="56"/>
        <end position="111"/>
    </location>
</feature>
<evidence type="ECO:0000259" key="1">
    <source>
        <dbReference type="Pfam" id="PF06812"/>
    </source>
</evidence>
<gene>
    <name evidence="2" type="ORF">NCTC12282_05887</name>
</gene>